<reference evidence="1" key="1">
    <citation type="journal article" date="2015" name="Nature">
        <title>Complex archaea that bridge the gap between prokaryotes and eukaryotes.</title>
        <authorList>
            <person name="Spang A."/>
            <person name="Saw J.H."/>
            <person name="Jorgensen S.L."/>
            <person name="Zaremba-Niedzwiedzka K."/>
            <person name="Martijn J."/>
            <person name="Lind A.E."/>
            <person name="van Eijk R."/>
            <person name="Schleper C."/>
            <person name="Guy L."/>
            <person name="Ettema T.J."/>
        </authorList>
    </citation>
    <scope>NUCLEOTIDE SEQUENCE</scope>
</reference>
<accession>A0A0F9CTY3</accession>
<gene>
    <name evidence="1" type="ORF">LCGC14_2627020</name>
</gene>
<protein>
    <submittedName>
        <fullName evidence="1">Uncharacterized protein</fullName>
    </submittedName>
</protein>
<proteinExistence type="predicted"/>
<dbReference type="EMBL" id="LAZR01044966">
    <property type="protein sequence ID" value="KKL01465.1"/>
    <property type="molecule type" value="Genomic_DNA"/>
</dbReference>
<organism evidence="1">
    <name type="scientific">marine sediment metagenome</name>
    <dbReference type="NCBI Taxonomy" id="412755"/>
    <lineage>
        <taxon>unclassified sequences</taxon>
        <taxon>metagenomes</taxon>
        <taxon>ecological metagenomes</taxon>
    </lineage>
</organism>
<name>A0A0F9CTY3_9ZZZZ</name>
<comment type="caution">
    <text evidence="1">The sequence shown here is derived from an EMBL/GenBank/DDBJ whole genome shotgun (WGS) entry which is preliminary data.</text>
</comment>
<sequence>MNADRIKQIVDDTRKAIAPLETEHLCDDVMIAKEYCAIQYALSRISEVADATD</sequence>
<evidence type="ECO:0000313" key="1">
    <source>
        <dbReference type="EMBL" id="KKL01465.1"/>
    </source>
</evidence>
<dbReference type="AlphaFoldDB" id="A0A0F9CTY3"/>